<comment type="caution">
    <text evidence="2">The sequence shown here is derived from an EMBL/GenBank/DDBJ whole genome shotgun (WGS) entry which is preliminary data.</text>
</comment>
<sequence length="238" mass="27075">MKGRTNPDHVWKTPDSKLSTGLPRRRLLEDIPSQVFPVFTTKAVGLASEAVRFLFSTMAPYEYTKCLDVYRALPDDFKVPLSEPTFSTLFVLRVNSYTQRHSDKNDIKFGFASLVGLGSYTERWSTLSTIGTGTYRIFLLFTNHQPVRNYAFRKLGRLPSKPNDPWNEDGQTSPDDDNADGEKVVKTDKQNEEKLDSDDDDYYSPCWKDLVTPELEEVTEREWQGPALLPSTSSSVDT</sequence>
<proteinExistence type="predicted"/>
<evidence type="ECO:0000256" key="1">
    <source>
        <dbReference type="SAM" id="MobiDB-lite"/>
    </source>
</evidence>
<feature type="region of interest" description="Disordered" evidence="1">
    <location>
        <begin position="161"/>
        <end position="205"/>
    </location>
</feature>
<evidence type="ECO:0000313" key="2">
    <source>
        <dbReference type="EMBL" id="KAK8047351.1"/>
    </source>
</evidence>
<accession>A0ABR1TL29</accession>
<feature type="region of interest" description="Disordered" evidence="1">
    <location>
        <begin position="217"/>
        <end position="238"/>
    </location>
</feature>
<gene>
    <name evidence="2" type="ORF">PG996_015415</name>
</gene>
<dbReference type="Proteomes" id="UP001446871">
    <property type="component" value="Unassembled WGS sequence"/>
</dbReference>
<protein>
    <submittedName>
        <fullName evidence="2">Uncharacterized protein</fullName>
    </submittedName>
</protein>
<evidence type="ECO:0000313" key="3">
    <source>
        <dbReference type="Proteomes" id="UP001446871"/>
    </source>
</evidence>
<name>A0ABR1TL29_9PEZI</name>
<reference evidence="2 3" key="1">
    <citation type="submission" date="2023-01" db="EMBL/GenBank/DDBJ databases">
        <title>Analysis of 21 Apiospora genomes using comparative genomics revels a genus with tremendous synthesis potential of carbohydrate active enzymes and secondary metabolites.</title>
        <authorList>
            <person name="Sorensen T."/>
        </authorList>
    </citation>
    <scope>NUCLEOTIDE SEQUENCE [LARGE SCALE GENOMIC DNA]</scope>
    <source>
        <strain evidence="2 3">CBS 83171</strain>
    </source>
</reference>
<feature type="compositionally biased region" description="Basic and acidic residues" evidence="1">
    <location>
        <begin position="180"/>
        <end position="194"/>
    </location>
</feature>
<organism evidence="2 3">
    <name type="scientific">Apiospora saccharicola</name>
    <dbReference type="NCBI Taxonomy" id="335842"/>
    <lineage>
        <taxon>Eukaryota</taxon>
        <taxon>Fungi</taxon>
        <taxon>Dikarya</taxon>
        <taxon>Ascomycota</taxon>
        <taxon>Pezizomycotina</taxon>
        <taxon>Sordariomycetes</taxon>
        <taxon>Xylariomycetidae</taxon>
        <taxon>Amphisphaeriales</taxon>
        <taxon>Apiosporaceae</taxon>
        <taxon>Apiospora</taxon>
    </lineage>
</organism>
<keyword evidence="3" id="KW-1185">Reference proteome</keyword>
<dbReference type="EMBL" id="JAQQWM010000009">
    <property type="protein sequence ID" value="KAK8047351.1"/>
    <property type="molecule type" value="Genomic_DNA"/>
</dbReference>